<dbReference type="AlphaFoldDB" id="A0AA95SMY7"/>
<dbReference type="PANTHER" id="PTHR44591:SF3">
    <property type="entry name" value="RESPONSE REGULATORY DOMAIN-CONTAINING PROTEIN"/>
    <property type="match status" value="1"/>
</dbReference>
<dbReference type="Gene3D" id="3.40.50.2300">
    <property type="match status" value="1"/>
</dbReference>
<feature type="domain" description="Response regulatory" evidence="3">
    <location>
        <begin position="2"/>
        <end position="121"/>
    </location>
</feature>
<dbReference type="RefSeq" id="WP_285231744.1">
    <property type="nucleotide sequence ID" value="NZ_CP116346.1"/>
</dbReference>
<dbReference type="PANTHER" id="PTHR44591">
    <property type="entry name" value="STRESS RESPONSE REGULATOR PROTEIN 1"/>
    <property type="match status" value="1"/>
</dbReference>
<evidence type="ECO:0000256" key="1">
    <source>
        <dbReference type="ARBA" id="ARBA00022553"/>
    </source>
</evidence>
<protein>
    <submittedName>
        <fullName evidence="4">Response regulator transcription factor</fullName>
    </submittedName>
</protein>
<dbReference type="Pfam" id="PF00072">
    <property type="entry name" value="Response_reg"/>
    <property type="match status" value="1"/>
</dbReference>
<sequence>MKVLVIDDDMISRMALVDVINGCGNYRIVEVASGDEAWQQISGPGVPPMLVCCDIRMPGMSGIELLKKVRATPATQDMPFVLISMANDADTIKEAIQFGVSGYIVKPFSQKDARDRLSKALALSGSKVMEKPAETMARLKFEPDRYRAYLTTMQRQVTQLIGELATIPNNDALPPIREKMAVLQTGCAPLGLWRAAALLQKFSAEGSASADMLDGLDELQQQLHHQLFAID</sequence>
<keyword evidence="1 2" id="KW-0597">Phosphoprotein</keyword>
<dbReference type="EMBL" id="CP116346">
    <property type="protein sequence ID" value="WIT10670.1"/>
    <property type="molecule type" value="Genomic_DNA"/>
</dbReference>
<evidence type="ECO:0000313" key="5">
    <source>
        <dbReference type="Proteomes" id="UP001177769"/>
    </source>
</evidence>
<keyword evidence="5" id="KW-1185">Reference proteome</keyword>
<dbReference type="PROSITE" id="PS50110">
    <property type="entry name" value="RESPONSE_REGULATORY"/>
    <property type="match status" value="1"/>
</dbReference>
<dbReference type="GO" id="GO:0000160">
    <property type="term" value="P:phosphorelay signal transduction system"/>
    <property type="evidence" value="ECO:0007669"/>
    <property type="project" value="InterPro"/>
</dbReference>
<reference evidence="4" key="1">
    <citation type="submission" date="2023-01" db="EMBL/GenBank/DDBJ databases">
        <title>Whole genome sequence of Paucibacter sp. S2-9 isolated from pond sediment.</title>
        <authorList>
            <person name="Jung J.Y."/>
        </authorList>
    </citation>
    <scope>NUCLEOTIDE SEQUENCE</scope>
    <source>
        <strain evidence="4">S2-9</strain>
    </source>
</reference>
<dbReference type="InterPro" id="IPR050595">
    <property type="entry name" value="Bact_response_regulator"/>
</dbReference>
<name>A0AA95SMY7_9BURK</name>
<dbReference type="SMART" id="SM00448">
    <property type="entry name" value="REC"/>
    <property type="match status" value="1"/>
</dbReference>
<dbReference type="SUPFAM" id="SSF52172">
    <property type="entry name" value="CheY-like"/>
    <property type="match status" value="1"/>
</dbReference>
<gene>
    <name evidence="4" type="ORF">PFX98_17365</name>
</gene>
<organism evidence="4 5">
    <name type="scientific">Paucibacter sediminis</name>
    <dbReference type="NCBI Taxonomy" id="3019553"/>
    <lineage>
        <taxon>Bacteria</taxon>
        <taxon>Pseudomonadati</taxon>
        <taxon>Pseudomonadota</taxon>
        <taxon>Betaproteobacteria</taxon>
        <taxon>Burkholderiales</taxon>
        <taxon>Sphaerotilaceae</taxon>
        <taxon>Roseateles</taxon>
    </lineage>
</organism>
<feature type="modified residue" description="4-aspartylphosphate" evidence="2">
    <location>
        <position position="54"/>
    </location>
</feature>
<evidence type="ECO:0000259" key="3">
    <source>
        <dbReference type="PROSITE" id="PS50110"/>
    </source>
</evidence>
<dbReference type="Proteomes" id="UP001177769">
    <property type="component" value="Chromosome"/>
</dbReference>
<proteinExistence type="predicted"/>
<dbReference type="InterPro" id="IPR011006">
    <property type="entry name" value="CheY-like_superfamily"/>
</dbReference>
<evidence type="ECO:0000256" key="2">
    <source>
        <dbReference type="PROSITE-ProRule" id="PRU00169"/>
    </source>
</evidence>
<dbReference type="KEGG" id="pais:PFX98_17365"/>
<dbReference type="InterPro" id="IPR001789">
    <property type="entry name" value="Sig_transdc_resp-reg_receiver"/>
</dbReference>
<accession>A0AA95SMY7</accession>
<evidence type="ECO:0000313" key="4">
    <source>
        <dbReference type="EMBL" id="WIT10670.1"/>
    </source>
</evidence>